<evidence type="ECO:0000259" key="7">
    <source>
        <dbReference type="PROSITE" id="PS50112"/>
    </source>
</evidence>
<dbReference type="FunFam" id="3.40.50.300:FF:000006">
    <property type="entry name" value="DNA-binding transcriptional regulator NtrC"/>
    <property type="match status" value="1"/>
</dbReference>
<keyword evidence="3" id="KW-0805">Transcription regulation</keyword>
<dbReference type="STRING" id="152268.A6K24_10595"/>
<dbReference type="Gene3D" id="1.10.10.60">
    <property type="entry name" value="Homeodomain-like"/>
    <property type="match status" value="1"/>
</dbReference>
<dbReference type="InterPro" id="IPR002197">
    <property type="entry name" value="HTH_Fis"/>
</dbReference>
<evidence type="ECO:0000256" key="4">
    <source>
        <dbReference type="ARBA" id="ARBA00023163"/>
    </source>
</evidence>
<dbReference type="InterPro" id="IPR000014">
    <property type="entry name" value="PAS"/>
</dbReference>
<dbReference type="InterPro" id="IPR000644">
    <property type="entry name" value="CBS_dom"/>
</dbReference>
<keyword evidence="5" id="KW-0129">CBS domain</keyword>
<dbReference type="InterPro" id="IPR003593">
    <property type="entry name" value="AAA+_ATPase"/>
</dbReference>
<keyword evidence="2" id="KW-0067">ATP-binding</keyword>
<feature type="domain" description="Sigma-54 factor interaction" evidence="6">
    <location>
        <begin position="291"/>
        <end position="521"/>
    </location>
</feature>
<dbReference type="Pfam" id="PF00989">
    <property type="entry name" value="PAS"/>
    <property type="match status" value="1"/>
</dbReference>
<accession>A0A179SN29</accession>
<protein>
    <submittedName>
        <fullName evidence="9">Sigma-54-dependent Fis family transcriptional regulator</fullName>
    </submittedName>
</protein>
<dbReference type="AlphaFoldDB" id="A0A179SN29"/>
<dbReference type="InterPro" id="IPR035965">
    <property type="entry name" value="PAS-like_dom_sf"/>
</dbReference>
<dbReference type="InterPro" id="IPR058031">
    <property type="entry name" value="AAA_lid_NorR"/>
</dbReference>
<dbReference type="SMART" id="SM00091">
    <property type="entry name" value="PAS"/>
    <property type="match status" value="1"/>
</dbReference>
<dbReference type="CDD" id="cd00009">
    <property type="entry name" value="AAA"/>
    <property type="match status" value="1"/>
</dbReference>
<dbReference type="PROSITE" id="PS50112">
    <property type="entry name" value="PAS"/>
    <property type="match status" value="1"/>
</dbReference>
<dbReference type="PROSITE" id="PS00675">
    <property type="entry name" value="SIGMA54_INTERACT_1"/>
    <property type="match status" value="1"/>
</dbReference>
<keyword evidence="10" id="KW-1185">Reference proteome</keyword>
<dbReference type="Gene3D" id="3.30.450.20">
    <property type="entry name" value="PAS domain"/>
    <property type="match status" value="1"/>
</dbReference>
<dbReference type="PANTHER" id="PTHR32071:SF57">
    <property type="entry name" value="C4-DICARBOXYLATE TRANSPORT TRANSCRIPTIONAL REGULATORY PROTEIN DCTD"/>
    <property type="match status" value="1"/>
</dbReference>
<dbReference type="GO" id="GO:0005524">
    <property type="term" value="F:ATP binding"/>
    <property type="evidence" value="ECO:0007669"/>
    <property type="project" value="UniProtKB-KW"/>
</dbReference>
<dbReference type="OrthoDB" id="9771372at2"/>
<keyword evidence="4" id="KW-0804">Transcription</keyword>
<dbReference type="InterPro" id="IPR002078">
    <property type="entry name" value="Sigma_54_int"/>
</dbReference>
<evidence type="ECO:0000259" key="8">
    <source>
        <dbReference type="PROSITE" id="PS51371"/>
    </source>
</evidence>
<dbReference type="GO" id="GO:0006355">
    <property type="term" value="P:regulation of DNA-templated transcription"/>
    <property type="evidence" value="ECO:0007669"/>
    <property type="project" value="InterPro"/>
</dbReference>
<gene>
    <name evidence="9" type="ORF">A6K24_10595</name>
</gene>
<dbReference type="InterPro" id="IPR027417">
    <property type="entry name" value="P-loop_NTPase"/>
</dbReference>
<dbReference type="GO" id="GO:0043565">
    <property type="term" value="F:sequence-specific DNA binding"/>
    <property type="evidence" value="ECO:0007669"/>
    <property type="project" value="InterPro"/>
</dbReference>
<dbReference type="PANTHER" id="PTHR32071">
    <property type="entry name" value="TRANSCRIPTIONAL REGULATORY PROTEIN"/>
    <property type="match status" value="1"/>
</dbReference>
<dbReference type="SMART" id="SM00116">
    <property type="entry name" value="CBS"/>
    <property type="match status" value="2"/>
</dbReference>
<proteinExistence type="predicted"/>
<dbReference type="Gene3D" id="1.10.8.60">
    <property type="match status" value="1"/>
</dbReference>
<dbReference type="Pfam" id="PF02954">
    <property type="entry name" value="HTH_8"/>
    <property type="match status" value="1"/>
</dbReference>
<feature type="domain" description="PAS" evidence="7">
    <location>
        <begin position="149"/>
        <end position="200"/>
    </location>
</feature>
<evidence type="ECO:0000259" key="6">
    <source>
        <dbReference type="PROSITE" id="PS50045"/>
    </source>
</evidence>
<evidence type="ECO:0000256" key="5">
    <source>
        <dbReference type="PROSITE-ProRule" id="PRU00703"/>
    </source>
</evidence>
<dbReference type="SUPFAM" id="SSF55785">
    <property type="entry name" value="PYP-like sensor domain (PAS domain)"/>
    <property type="match status" value="1"/>
</dbReference>
<evidence type="ECO:0000256" key="3">
    <source>
        <dbReference type="ARBA" id="ARBA00023015"/>
    </source>
</evidence>
<dbReference type="CDD" id="cd02205">
    <property type="entry name" value="CBS_pair_SF"/>
    <property type="match status" value="1"/>
</dbReference>
<dbReference type="Gene3D" id="3.40.50.300">
    <property type="entry name" value="P-loop containing nucleotide triphosphate hydrolases"/>
    <property type="match status" value="1"/>
</dbReference>
<dbReference type="Pfam" id="PF00571">
    <property type="entry name" value="CBS"/>
    <property type="match status" value="2"/>
</dbReference>
<dbReference type="Proteomes" id="UP000078534">
    <property type="component" value="Unassembled WGS sequence"/>
</dbReference>
<reference evidence="10" key="1">
    <citation type="submission" date="2016-04" db="EMBL/GenBank/DDBJ databases">
        <authorList>
            <person name="Lyu Z."/>
            <person name="Lyu W."/>
        </authorList>
    </citation>
    <scope>NUCLEOTIDE SEQUENCE [LARGE SCALE GENOMIC DNA]</scope>
    <source>
        <strain evidence="10">C44</strain>
    </source>
</reference>
<dbReference type="PRINTS" id="PR01590">
    <property type="entry name" value="HTHFIS"/>
</dbReference>
<dbReference type="PROSITE" id="PS00676">
    <property type="entry name" value="SIGMA54_INTERACT_2"/>
    <property type="match status" value="1"/>
</dbReference>
<dbReference type="InterPro" id="IPR025662">
    <property type="entry name" value="Sigma_54_int_dom_ATP-bd_1"/>
</dbReference>
<dbReference type="Gene3D" id="3.10.580.10">
    <property type="entry name" value="CBS-domain"/>
    <property type="match status" value="1"/>
</dbReference>
<dbReference type="PROSITE" id="PS50045">
    <property type="entry name" value="SIGMA54_INTERACT_4"/>
    <property type="match status" value="1"/>
</dbReference>
<dbReference type="InterPro" id="IPR009057">
    <property type="entry name" value="Homeodomain-like_sf"/>
</dbReference>
<dbReference type="NCBIfam" id="TIGR00229">
    <property type="entry name" value="sensory_box"/>
    <property type="match status" value="1"/>
</dbReference>
<dbReference type="RefSeq" id="WP_066338476.1">
    <property type="nucleotide sequence ID" value="NZ_LWSG01000043.1"/>
</dbReference>
<dbReference type="SUPFAM" id="SSF46689">
    <property type="entry name" value="Homeodomain-like"/>
    <property type="match status" value="1"/>
</dbReference>
<sequence>MAIHDLIHKGRDELNLENLLQVKNWMTPSPFCIKEGQTLREAAEMMIENRVDGLPIVTEDLQFIGIVTLRQALYYFVNGQENELVESSILKRNYAVINQFDSIFSVFSMPYNQLPVIDTSGMLIGILTKRDILDGFSKYIYRLQQKQNSAEVLNVILESAYEGIAVVDENGILQEFNEAYSRFTGIRRDDAIGRHVTEVIDNTNLHLTVKTAIPERGVVQNIQGQDMVVHRIPIIKDGKVVGAIGMLIFEGVTEIYKIYERLQENHIKDQTEERPFTLNKEQDSRMTLDQIIGVSDAMTTVKRLARRAARTAATVLITGESGTGKEMFAKSIHHLSPFATGPFISVNCGAIPEHLFESELFGYEEGAFSGAKKGGKPGKFELADNGTIFLDEIGEMPLMMQTKLLRVLQEREAERVGGIKKYQINVRIITATNRNLKEMVDKGEFREDLFYRLNIIHLHIPALRERRQDIPILLSYYIKEICDKYRIKTKSFTQEAISAFMQYEWRGNIREMLNSIESLVTLVDGPIIELMHLSESMRGFEKGVIEERKPLISKGLMEEAKMYENEREKELIIKALKTAGGNKSKTAELLGIHRTTLYQKLKKYNVT</sequence>
<dbReference type="InterPro" id="IPR013767">
    <property type="entry name" value="PAS_fold"/>
</dbReference>
<dbReference type="InterPro" id="IPR025943">
    <property type="entry name" value="Sigma_54_int_dom_ATP-bd_2"/>
</dbReference>
<dbReference type="SUPFAM" id="SSF54631">
    <property type="entry name" value="CBS-domain pair"/>
    <property type="match status" value="1"/>
</dbReference>
<dbReference type="Pfam" id="PF25601">
    <property type="entry name" value="AAA_lid_14"/>
    <property type="match status" value="1"/>
</dbReference>
<dbReference type="EMBL" id="LWSG01000043">
    <property type="protein sequence ID" value="OAS83067.1"/>
    <property type="molecule type" value="Genomic_DNA"/>
</dbReference>
<feature type="domain" description="CBS" evidence="8">
    <location>
        <begin position="26"/>
        <end position="84"/>
    </location>
</feature>
<evidence type="ECO:0000313" key="10">
    <source>
        <dbReference type="Proteomes" id="UP000078534"/>
    </source>
</evidence>
<evidence type="ECO:0000313" key="9">
    <source>
        <dbReference type="EMBL" id="OAS83067.1"/>
    </source>
</evidence>
<dbReference type="InterPro" id="IPR046342">
    <property type="entry name" value="CBS_dom_sf"/>
</dbReference>
<dbReference type="SUPFAM" id="SSF52540">
    <property type="entry name" value="P-loop containing nucleoside triphosphate hydrolases"/>
    <property type="match status" value="1"/>
</dbReference>
<organism evidence="9 10">
    <name type="scientific">Metabacillus litoralis</name>
    <dbReference type="NCBI Taxonomy" id="152268"/>
    <lineage>
        <taxon>Bacteria</taxon>
        <taxon>Bacillati</taxon>
        <taxon>Bacillota</taxon>
        <taxon>Bacilli</taxon>
        <taxon>Bacillales</taxon>
        <taxon>Bacillaceae</taxon>
        <taxon>Metabacillus</taxon>
    </lineage>
</organism>
<dbReference type="PROSITE" id="PS51371">
    <property type="entry name" value="CBS"/>
    <property type="match status" value="1"/>
</dbReference>
<dbReference type="CDD" id="cd00130">
    <property type="entry name" value="PAS"/>
    <property type="match status" value="1"/>
</dbReference>
<keyword evidence="1" id="KW-0547">Nucleotide-binding</keyword>
<comment type="caution">
    <text evidence="9">The sequence shown here is derived from an EMBL/GenBank/DDBJ whole genome shotgun (WGS) entry which is preliminary data.</text>
</comment>
<name>A0A179SN29_9BACI</name>
<evidence type="ECO:0000256" key="2">
    <source>
        <dbReference type="ARBA" id="ARBA00022840"/>
    </source>
</evidence>
<evidence type="ECO:0000256" key="1">
    <source>
        <dbReference type="ARBA" id="ARBA00022741"/>
    </source>
</evidence>
<dbReference type="Pfam" id="PF00158">
    <property type="entry name" value="Sigma54_activat"/>
    <property type="match status" value="1"/>
</dbReference>
<dbReference type="SMART" id="SM00382">
    <property type="entry name" value="AAA"/>
    <property type="match status" value="1"/>
</dbReference>